<dbReference type="EMBL" id="JH659066">
    <property type="protein sequence ID" value="EXL66073.1"/>
    <property type="molecule type" value="Genomic_DNA"/>
</dbReference>
<gene>
    <name evidence="1" type="ORF">FOPG_17730</name>
</gene>
<organism evidence="1">
    <name type="scientific">Fusarium oxysporum f. sp. conglutinans race 2 54008</name>
    <dbReference type="NCBI Taxonomy" id="1089457"/>
    <lineage>
        <taxon>Eukaryota</taxon>
        <taxon>Fungi</taxon>
        <taxon>Dikarya</taxon>
        <taxon>Ascomycota</taxon>
        <taxon>Pezizomycotina</taxon>
        <taxon>Sordariomycetes</taxon>
        <taxon>Hypocreomycetidae</taxon>
        <taxon>Hypocreales</taxon>
        <taxon>Nectriaceae</taxon>
        <taxon>Fusarium</taxon>
        <taxon>Fusarium oxysporum species complex</taxon>
    </lineage>
</organism>
<sequence length="126" mass="14619">MGLGSRCSFARPWSERSVSGRCSQCTLARPTNISACGQIQRMHISSACWRRFAMSCSKLKAAAALHLIWRLRKALRMPYAIIQWWKVRSGTSVYFRCCKFMSHPRTFRTRPMWCFLLDLHLLISST</sequence>
<reference evidence="1" key="1">
    <citation type="submission" date="2011-11" db="EMBL/GenBank/DDBJ databases">
        <title>The Genome Sequence of Fusarium oxysporum PHW808.</title>
        <authorList>
            <consortium name="The Broad Institute Genome Sequencing Platform"/>
            <person name="Ma L.-J."/>
            <person name="Gale L.R."/>
            <person name="Schwartz D.C."/>
            <person name="Zhou S."/>
            <person name="Corby-Kistler H."/>
            <person name="Young S.K."/>
            <person name="Zeng Q."/>
            <person name="Gargeya S."/>
            <person name="Fitzgerald M."/>
            <person name="Haas B."/>
            <person name="Abouelleil A."/>
            <person name="Alvarado L."/>
            <person name="Arachchi H.M."/>
            <person name="Berlin A."/>
            <person name="Brown A."/>
            <person name="Chapman S.B."/>
            <person name="Chen Z."/>
            <person name="Dunbar C."/>
            <person name="Freedman E."/>
            <person name="Gearin G."/>
            <person name="Goldberg J."/>
            <person name="Griggs A."/>
            <person name="Gujja S."/>
            <person name="Heiman D."/>
            <person name="Howarth C."/>
            <person name="Larson L."/>
            <person name="Lui A."/>
            <person name="MacDonald P.J.P."/>
            <person name="Montmayeur A."/>
            <person name="Murphy C."/>
            <person name="Neiman D."/>
            <person name="Pearson M."/>
            <person name="Priest M."/>
            <person name="Roberts A."/>
            <person name="Saif S."/>
            <person name="Shea T."/>
            <person name="Shenoy N."/>
            <person name="Sisk P."/>
            <person name="Stolte C."/>
            <person name="Sykes S."/>
            <person name="Wortman J."/>
            <person name="Nusbaum C."/>
            <person name="Birren B."/>
        </authorList>
    </citation>
    <scope>NUCLEOTIDE SEQUENCE [LARGE SCALE GENOMIC DNA]</scope>
    <source>
        <strain evidence="1">54008</strain>
    </source>
</reference>
<name>X0GRU8_FUSOX</name>
<dbReference type="Proteomes" id="UP000030676">
    <property type="component" value="Unassembled WGS sequence"/>
</dbReference>
<accession>X0GRU8</accession>
<dbReference type="AlphaFoldDB" id="X0GRU8"/>
<protein>
    <submittedName>
        <fullName evidence="1">Uncharacterized protein</fullName>
    </submittedName>
</protein>
<proteinExistence type="predicted"/>
<evidence type="ECO:0000313" key="1">
    <source>
        <dbReference type="EMBL" id="EXL66073.1"/>
    </source>
</evidence>
<reference evidence="1" key="2">
    <citation type="submission" date="2012-05" db="EMBL/GenBank/DDBJ databases">
        <title>The Genome Annotation of Fusarium oxysporum PHW808.</title>
        <authorList>
            <consortium name="The Broad Institute Genomics Platform"/>
            <person name="Ma L.-J."/>
            <person name="Corby-Kistler H."/>
            <person name="Broz K."/>
            <person name="Gale L.R."/>
            <person name="Jonkers W."/>
            <person name="O'Donnell K."/>
            <person name="Ploetz R."/>
            <person name="Steinberg C."/>
            <person name="Schwartz D.C."/>
            <person name="VanEtten H."/>
            <person name="Zhou S."/>
            <person name="Young S.K."/>
            <person name="Zeng Q."/>
            <person name="Gargeya S."/>
            <person name="Fitzgerald M."/>
            <person name="Abouelleil A."/>
            <person name="Alvarado L."/>
            <person name="Chapman S.B."/>
            <person name="Gainer-Dewar J."/>
            <person name="Goldberg J."/>
            <person name="Griggs A."/>
            <person name="Gujja S."/>
            <person name="Hansen M."/>
            <person name="Howarth C."/>
            <person name="Imamovic A."/>
            <person name="Ireland A."/>
            <person name="Larimer J."/>
            <person name="McCowan C."/>
            <person name="Murphy C."/>
            <person name="Pearson M."/>
            <person name="Poon T.W."/>
            <person name="Priest M."/>
            <person name="Roberts A."/>
            <person name="Saif S."/>
            <person name="Shea T."/>
            <person name="Sykes S."/>
            <person name="Wortman J."/>
            <person name="Nusbaum C."/>
            <person name="Birren B."/>
        </authorList>
    </citation>
    <scope>NUCLEOTIDE SEQUENCE</scope>
    <source>
        <strain evidence="1">54008</strain>
    </source>
</reference>
<dbReference type="HOGENOM" id="CLU_1981704_0_0_1"/>